<evidence type="ECO:0000256" key="1">
    <source>
        <dbReference type="SAM" id="MobiDB-lite"/>
    </source>
</evidence>
<reference evidence="3" key="2">
    <citation type="submission" date="2013-12" db="EMBL/GenBank/DDBJ databases">
        <authorList>
            <person name="Yu Y."/>
            <person name="Lee S."/>
            <person name="de Baynast K."/>
            <person name="Wissotski M."/>
            <person name="Liu L."/>
            <person name="Talag J."/>
            <person name="Goicoechea J."/>
            <person name="Angelova A."/>
            <person name="Jetty R."/>
            <person name="Kudrna D."/>
            <person name="Golser W."/>
            <person name="Rivera L."/>
            <person name="Zhang J."/>
            <person name="Wing R."/>
        </authorList>
    </citation>
    <scope>NUCLEOTIDE SEQUENCE</scope>
</reference>
<name>A0A0D9XW91_9ORYZ</name>
<dbReference type="Gramene" id="LPERR12G00980.1">
    <property type="protein sequence ID" value="LPERR12G00980.1"/>
    <property type="gene ID" value="LPERR12G00980"/>
</dbReference>
<keyword evidence="3" id="KW-1185">Reference proteome</keyword>
<dbReference type="EnsemblPlants" id="LPERR12G00980.1">
    <property type="protein sequence ID" value="LPERR12G00980.1"/>
    <property type="gene ID" value="LPERR12G00980"/>
</dbReference>
<feature type="compositionally biased region" description="Low complexity" evidence="1">
    <location>
        <begin position="15"/>
        <end position="28"/>
    </location>
</feature>
<reference evidence="2" key="3">
    <citation type="submission" date="2015-04" db="UniProtKB">
        <authorList>
            <consortium name="EnsemblPlants"/>
        </authorList>
    </citation>
    <scope>IDENTIFICATION</scope>
</reference>
<evidence type="ECO:0000313" key="3">
    <source>
        <dbReference type="Proteomes" id="UP000032180"/>
    </source>
</evidence>
<reference evidence="2 3" key="1">
    <citation type="submission" date="2012-08" db="EMBL/GenBank/DDBJ databases">
        <title>Oryza genome evolution.</title>
        <authorList>
            <person name="Wing R.A."/>
        </authorList>
    </citation>
    <scope>NUCLEOTIDE SEQUENCE</scope>
</reference>
<dbReference type="AlphaFoldDB" id="A0A0D9XW91"/>
<sequence>MDTSVTRTRGNPVPSQTLSLTNESSSNSFQKFPHLAPTTFPRRQNPIFPLHPPFSAASINPRSILFPPPATAGCHQSDPICS</sequence>
<proteinExistence type="predicted"/>
<organism evidence="2 3">
    <name type="scientific">Leersia perrieri</name>
    <dbReference type="NCBI Taxonomy" id="77586"/>
    <lineage>
        <taxon>Eukaryota</taxon>
        <taxon>Viridiplantae</taxon>
        <taxon>Streptophyta</taxon>
        <taxon>Embryophyta</taxon>
        <taxon>Tracheophyta</taxon>
        <taxon>Spermatophyta</taxon>
        <taxon>Magnoliopsida</taxon>
        <taxon>Liliopsida</taxon>
        <taxon>Poales</taxon>
        <taxon>Poaceae</taxon>
        <taxon>BOP clade</taxon>
        <taxon>Oryzoideae</taxon>
        <taxon>Oryzeae</taxon>
        <taxon>Oryzinae</taxon>
        <taxon>Leersia</taxon>
    </lineage>
</organism>
<feature type="region of interest" description="Disordered" evidence="1">
    <location>
        <begin position="1"/>
        <end position="48"/>
    </location>
</feature>
<protein>
    <submittedName>
        <fullName evidence="2">Uncharacterized protein</fullName>
    </submittedName>
</protein>
<dbReference type="Proteomes" id="UP000032180">
    <property type="component" value="Chromosome 12"/>
</dbReference>
<evidence type="ECO:0000313" key="2">
    <source>
        <dbReference type="EnsemblPlants" id="LPERR12G00980.1"/>
    </source>
</evidence>
<dbReference type="HOGENOM" id="CLU_2561579_0_0_1"/>
<accession>A0A0D9XW91</accession>